<accession>A0A9W6RK77</accession>
<feature type="domain" description="Helix-turn-helix" evidence="1">
    <location>
        <begin position="1"/>
        <end position="41"/>
    </location>
</feature>
<proteinExistence type="predicted"/>
<dbReference type="InterPro" id="IPR009061">
    <property type="entry name" value="DNA-bd_dom_put_sf"/>
</dbReference>
<name>A0A9W6RK77_9ACTN</name>
<sequence length="101" mass="11437">MFGVRTTTIARWARDGILSAVATPGGHRRYRRAEITAALRSVRSSGRERTEQDAVRLYDQGWSIRRVAEEFGMSYGAMRRLLVNNTRLRERGAVRRSPGGT</sequence>
<dbReference type="Proteomes" id="UP001165135">
    <property type="component" value="Unassembled WGS sequence"/>
</dbReference>
<dbReference type="InterPro" id="IPR045745">
    <property type="entry name" value="HTH_58_Actinobacteria-type"/>
</dbReference>
<evidence type="ECO:0000313" key="4">
    <source>
        <dbReference type="Proteomes" id="UP001165135"/>
    </source>
</evidence>
<comment type="caution">
    <text evidence="3">The sequence shown here is derived from an EMBL/GenBank/DDBJ whole genome shotgun (WGS) entry which is preliminary data.</text>
</comment>
<dbReference type="SUPFAM" id="SSF46955">
    <property type="entry name" value="Putative DNA-binding domain"/>
    <property type="match status" value="1"/>
</dbReference>
<protein>
    <submittedName>
        <fullName evidence="3">Uncharacterized protein</fullName>
    </submittedName>
</protein>
<dbReference type="AlphaFoldDB" id="A0A9W6RK77"/>
<dbReference type="InterPro" id="IPR041657">
    <property type="entry name" value="HTH_17"/>
</dbReference>
<evidence type="ECO:0000259" key="2">
    <source>
        <dbReference type="Pfam" id="PF19575"/>
    </source>
</evidence>
<feature type="domain" description="Helix-turn-helix" evidence="2">
    <location>
        <begin position="45"/>
        <end position="96"/>
    </location>
</feature>
<evidence type="ECO:0000313" key="3">
    <source>
        <dbReference type="EMBL" id="GLY77666.1"/>
    </source>
</evidence>
<evidence type="ECO:0000259" key="1">
    <source>
        <dbReference type="Pfam" id="PF12728"/>
    </source>
</evidence>
<gene>
    <name evidence="3" type="ORF">Airi01_059330</name>
</gene>
<reference evidence="3" key="1">
    <citation type="submission" date="2023-03" db="EMBL/GenBank/DDBJ databases">
        <title>Actinoallomurus iriomotensis NBRC 103681.</title>
        <authorList>
            <person name="Ichikawa N."/>
            <person name="Sato H."/>
            <person name="Tonouchi N."/>
        </authorList>
    </citation>
    <scope>NUCLEOTIDE SEQUENCE</scope>
    <source>
        <strain evidence="3">NBRC 103681</strain>
    </source>
</reference>
<dbReference type="Gene3D" id="1.10.1660.10">
    <property type="match status" value="1"/>
</dbReference>
<dbReference type="Pfam" id="PF19575">
    <property type="entry name" value="HTH_58"/>
    <property type="match status" value="1"/>
</dbReference>
<dbReference type="EMBL" id="BSTJ01000007">
    <property type="protein sequence ID" value="GLY77666.1"/>
    <property type="molecule type" value="Genomic_DNA"/>
</dbReference>
<dbReference type="Pfam" id="PF12728">
    <property type="entry name" value="HTH_17"/>
    <property type="match status" value="1"/>
</dbReference>
<organism evidence="3 4">
    <name type="scientific">Actinoallomurus iriomotensis</name>
    <dbReference type="NCBI Taxonomy" id="478107"/>
    <lineage>
        <taxon>Bacteria</taxon>
        <taxon>Bacillati</taxon>
        <taxon>Actinomycetota</taxon>
        <taxon>Actinomycetes</taxon>
        <taxon>Streptosporangiales</taxon>
        <taxon>Thermomonosporaceae</taxon>
        <taxon>Actinoallomurus</taxon>
    </lineage>
</organism>